<reference evidence="2" key="1">
    <citation type="submission" date="2017-02" db="UniProtKB">
        <authorList>
            <consortium name="WormBaseParasite"/>
        </authorList>
    </citation>
    <scope>IDENTIFICATION</scope>
</reference>
<dbReference type="Proteomes" id="UP000050640">
    <property type="component" value="Unplaced"/>
</dbReference>
<protein>
    <submittedName>
        <fullName evidence="2">TIL domain-containing protein</fullName>
    </submittedName>
</protein>
<evidence type="ECO:0000313" key="1">
    <source>
        <dbReference type="Proteomes" id="UP000050640"/>
    </source>
</evidence>
<sequence length="119" mass="13038">MEKNAKMSHKLVKRCACQPSQCSCAPIQLTLKISCSCPQICECTSPAQPIYPPVTYTMPPTTLPPITYTLPPVTYTLPPITPAPIIPTQSPYCCVLFICAGCSYYGSSYNVVNFKYFTA</sequence>
<proteinExistence type="predicted"/>
<dbReference type="AlphaFoldDB" id="A0A0R3RI49"/>
<accession>A0A0R3RI49</accession>
<name>A0A0R3RI49_9BILA</name>
<evidence type="ECO:0000313" key="2">
    <source>
        <dbReference type="WBParaSite" id="EEL_0000115601-mRNA-1"/>
    </source>
</evidence>
<keyword evidence="1" id="KW-1185">Reference proteome</keyword>
<dbReference type="WBParaSite" id="EEL_0000115601-mRNA-1">
    <property type="protein sequence ID" value="EEL_0000115601-mRNA-1"/>
    <property type="gene ID" value="EEL_0000115601"/>
</dbReference>
<organism evidence="1 2">
    <name type="scientific">Elaeophora elaphi</name>
    <dbReference type="NCBI Taxonomy" id="1147741"/>
    <lineage>
        <taxon>Eukaryota</taxon>
        <taxon>Metazoa</taxon>
        <taxon>Ecdysozoa</taxon>
        <taxon>Nematoda</taxon>
        <taxon>Chromadorea</taxon>
        <taxon>Rhabditida</taxon>
        <taxon>Spirurina</taxon>
        <taxon>Spiruromorpha</taxon>
        <taxon>Filarioidea</taxon>
        <taxon>Onchocercidae</taxon>
        <taxon>Elaeophora</taxon>
    </lineage>
</organism>